<evidence type="ECO:0000313" key="2">
    <source>
        <dbReference type="Proteomes" id="UP000308600"/>
    </source>
</evidence>
<accession>A0ACD3ANR5</accession>
<sequence>MIDPPKVKNATTKDPADGGRMVWTVAQCKQCRPADLDDARVSLDLSSIPTFELSGLDAEMQVGVLGCVPNLKVETREVRSVGAGSLVVFPNQYKSQGNINPAQAAFLLSNSVSGIADDAGPILGSGLGTKVAATFADNFCARRQNHSWMGRWARLMFQDGRLVKFLSSHRRRHILLYQPHSSSYSRPWSRSPTSERERAKYLPYFLWRRLSINRRWCHSLRNSDKSSL</sequence>
<proteinExistence type="predicted"/>
<feature type="non-terminal residue" evidence="1">
    <location>
        <position position="228"/>
    </location>
</feature>
<dbReference type="Proteomes" id="UP000308600">
    <property type="component" value="Unassembled WGS sequence"/>
</dbReference>
<protein>
    <submittedName>
        <fullName evidence="1">Uncharacterized protein</fullName>
    </submittedName>
</protein>
<evidence type="ECO:0000313" key="1">
    <source>
        <dbReference type="EMBL" id="TFK67420.1"/>
    </source>
</evidence>
<dbReference type="EMBL" id="ML208376">
    <property type="protein sequence ID" value="TFK67420.1"/>
    <property type="molecule type" value="Genomic_DNA"/>
</dbReference>
<name>A0ACD3ANR5_9AGAR</name>
<keyword evidence="2" id="KW-1185">Reference proteome</keyword>
<reference evidence="1 2" key="1">
    <citation type="journal article" date="2019" name="Nat. Ecol. Evol.">
        <title>Megaphylogeny resolves global patterns of mushroom evolution.</title>
        <authorList>
            <person name="Varga T."/>
            <person name="Krizsan K."/>
            <person name="Foldi C."/>
            <person name="Dima B."/>
            <person name="Sanchez-Garcia M."/>
            <person name="Sanchez-Ramirez S."/>
            <person name="Szollosi G.J."/>
            <person name="Szarkandi J.G."/>
            <person name="Papp V."/>
            <person name="Albert L."/>
            <person name="Andreopoulos W."/>
            <person name="Angelini C."/>
            <person name="Antonin V."/>
            <person name="Barry K.W."/>
            <person name="Bougher N.L."/>
            <person name="Buchanan P."/>
            <person name="Buyck B."/>
            <person name="Bense V."/>
            <person name="Catcheside P."/>
            <person name="Chovatia M."/>
            <person name="Cooper J."/>
            <person name="Damon W."/>
            <person name="Desjardin D."/>
            <person name="Finy P."/>
            <person name="Geml J."/>
            <person name="Haridas S."/>
            <person name="Hughes K."/>
            <person name="Justo A."/>
            <person name="Karasinski D."/>
            <person name="Kautmanova I."/>
            <person name="Kiss B."/>
            <person name="Kocsube S."/>
            <person name="Kotiranta H."/>
            <person name="LaButti K.M."/>
            <person name="Lechner B.E."/>
            <person name="Liimatainen K."/>
            <person name="Lipzen A."/>
            <person name="Lukacs Z."/>
            <person name="Mihaltcheva S."/>
            <person name="Morgado L.N."/>
            <person name="Niskanen T."/>
            <person name="Noordeloos M.E."/>
            <person name="Ohm R.A."/>
            <person name="Ortiz-Santana B."/>
            <person name="Ovrebo C."/>
            <person name="Racz N."/>
            <person name="Riley R."/>
            <person name="Savchenko A."/>
            <person name="Shiryaev A."/>
            <person name="Soop K."/>
            <person name="Spirin V."/>
            <person name="Szebenyi C."/>
            <person name="Tomsovsky M."/>
            <person name="Tulloss R.E."/>
            <person name="Uehling J."/>
            <person name="Grigoriev I.V."/>
            <person name="Vagvolgyi C."/>
            <person name="Papp T."/>
            <person name="Martin F.M."/>
            <person name="Miettinen O."/>
            <person name="Hibbett D.S."/>
            <person name="Nagy L.G."/>
        </authorList>
    </citation>
    <scope>NUCLEOTIDE SEQUENCE [LARGE SCALE GENOMIC DNA]</scope>
    <source>
        <strain evidence="1 2">NL-1719</strain>
    </source>
</reference>
<organism evidence="1 2">
    <name type="scientific">Pluteus cervinus</name>
    <dbReference type="NCBI Taxonomy" id="181527"/>
    <lineage>
        <taxon>Eukaryota</taxon>
        <taxon>Fungi</taxon>
        <taxon>Dikarya</taxon>
        <taxon>Basidiomycota</taxon>
        <taxon>Agaricomycotina</taxon>
        <taxon>Agaricomycetes</taxon>
        <taxon>Agaricomycetidae</taxon>
        <taxon>Agaricales</taxon>
        <taxon>Pluteineae</taxon>
        <taxon>Pluteaceae</taxon>
        <taxon>Pluteus</taxon>
    </lineage>
</organism>
<gene>
    <name evidence="1" type="ORF">BDN72DRAFT_843023</name>
</gene>